<keyword evidence="1" id="KW-0812">Transmembrane</keyword>
<dbReference type="AlphaFoldDB" id="K6YCQ8"/>
<evidence type="ECO:0000313" key="2">
    <source>
        <dbReference type="EMBL" id="GAC14408.1"/>
    </source>
</evidence>
<dbReference type="eggNOG" id="COG4795">
    <property type="taxonomic scope" value="Bacteria"/>
</dbReference>
<keyword evidence="3" id="KW-1185">Reference proteome</keyword>
<dbReference type="OrthoDB" id="5296662at2"/>
<protein>
    <submittedName>
        <fullName evidence="2">Prepilin peptidase dependent protein B</fullName>
    </submittedName>
</protein>
<evidence type="ECO:0000256" key="1">
    <source>
        <dbReference type="SAM" id="Phobius"/>
    </source>
</evidence>
<dbReference type="RefSeq" id="WP_008844224.1">
    <property type="nucleotide sequence ID" value="NZ_BAEN01000036.1"/>
</dbReference>
<dbReference type="Proteomes" id="UP000006334">
    <property type="component" value="Unassembled WGS sequence"/>
</dbReference>
<evidence type="ECO:0000313" key="3">
    <source>
        <dbReference type="Proteomes" id="UP000006334"/>
    </source>
</evidence>
<gene>
    <name evidence="2" type="primary">ppdB</name>
    <name evidence="2" type="ORF">GLIP_1779</name>
</gene>
<dbReference type="Pfam" id="PF07963">
    <property type="entry name" value="N_methyl"/>
    <property type="match status" value="1"/>
</dbReference>
<keyword evidence="1" id="KW-0472">Membrane</keyword>
<accession>K6YCQ8</accession>
<dbReference type="InterPro" id="IPR012902">
    <property type="entry name" value="N_methyl_site"/>
</dbReference>
<proteinExistence type="predicted"/>
<comment type="caution">
    <text evidence="2">The sequence shown here is derived from an EMBL/GenBank/DDBJ whole genome shotgun (WGS) entry which is preliminary data.</text>
</comment>
<dbReference type="EMBL" id="BAEN01000036">
    <property type="protein sequence ID" value="GAC14408.1"/>
    <property type="molecule type" value="Genomic_DNA"/>
</dbReference>
<dbReference type="PIRSF" id="PIRSF004525">
    <property type="entry name" value="Pilin_peptidase-dep_B_prd"/>
    <property type="match status" value="1"/>
</dbReference>
<dbReference type="InterPro" id="IPR016419">
    <property type="entry name" value="Prepilin_Pept-dep_B_prd"/>
</dbReference>
<organism evidence="2 3">
    <name type="scientific">Aliiglaciecola lipolytica E3</name>
    <dbReference type="NCBI Taxonomy" id="1127673"/>
    <lineage>
        <taxon>Bacteria</taxon>
        <taxon>Pseudomonadati</taxon>
        <taxon>Pseudomonadota</taxon>
        <taxon>Gammaproteobacteria</taxon>
        <taxon>Alteromonadales</taxon>
        <taxon>Alteromonadaceae</taxon>
        <taxon>Aliiglaciecola</taxon>
    </lineage>
</organism>
<keyword evidence="1" id="KW-1133">Transmembrane helix</keyword>
<sequence length="210" mass="23158">MLNSRAFSTGFSLIELLIAMAIGLSAIAGLTSFVGTAAANSSHYSINMRLNEEINTVANLISNDIKRAGFNADIATAVNQPKLFSDTFLTPIKISKHPQEKANSCILYRYDKDQNGQFNQAENNENYGFRLHNSAIEMRQNGASCNAGGWQDLTDSSVTNVEQLEFNIIFKSATAIGIEIQIIAKAKRHKKYSIQLNRVVFVHSPQAKND</sequence>
<dbReference type="STRING" id="1127673.GLIP_1779"/>
<dbReference type="NCBIfam" id="TIGR02532">
    <property type="entry name" value="IV_pilin_GFxxxE"/>
    <property type="match status" value="1"/>
</dbReference>
<feature type="transmembrane region" description="Helical" evidence="1">
    <location>
        <begin position="12"/>
        <end position="39"/>
    </location>
</feature>
<name>K6YCQ8_9ALTE</name>
<reference evidence="2 3" key="1">
    <citation type="journal article" date="2017" name="Antonie Van Leeuwenhoek">
        <title>Rhizobium rhizosphaerae sp. nov., a novel species isolated from rice rhizosphere.</title>
        <authorList>
            <person name="Zhao J.J."/>
            <person name="Zhang J."/>
            <person name="Zhang R.J."/>
            <person name="Zhang C.W."/>
            <person name="Yin H.Q."/>
            <person name="Zhang X.X."/>
        </authorList>
    </citation>
    <scope>NUCLEOTIDE SEQUENCE [LARGE SCALE GENOMIC DNA]</scope>
    <source>
        <strain evidence="2 3">E3</strain>
    </source>
</reference>